<feature type="coiled-coil region" evidence="2">
    <location>
        <begin position="31"/>
        <end position="65"/>
    </location>
</feature>
<dbReference type="InterPro" id="IPR050373">
    <property type="entry name" value="Fibrinogen_C-term_domain"/>
</dbReference>
<proteinExistence type="predicted"/>
<dbReference type="AlphaFoldDB" id="A0A084WF08"/>
<dbReference type="OrthoDB" id="6145874at2759"/>
<keyword evidence="6" id="KW-1185">Reference proteome</keyword>
<dbReference type="GO" id="GO:0005615">
    <property type="term" value="C:extracellular space"/>
    <property type="evidence" value="ECO:0007669"/>
    <property type="project" value="TreeGrafter"/>
</dbReference>
<dbReference type="PANTHER" id="PTHR19143">
    <property type="entry name" value="FIBRINOGEN/TENASCIN/ANGIOPOEITIN"/>
    <property type="match status" value="1"/>
</dbReference>
<dbReference type="EMBL" id="ATLV01023269">
    <property type="status" value="NOT_ANNOTATED_CDS"/>
    <property type="molecule type" value="Genomic_DNA"/>
</dbReference>
<sequence length="246" mass="28673">MPTVMDAIVHAMMDFRKEMLDNLQLSLEYHTEQLEEIKVHMDHKINELEKRIEEIGKTVDVINIRSLFGGGWTVFQRRIDGSVDFYRNWTMYKHGFGDGNGEHWLGLENLHLMTKSGRHELLVLLEDFEGNSRYALYDEFKIGNEAEKYKLTVGSYSGTAGDKFSSHNGMKFSTMDQDNDLDGNSQKSCAETFTGAWWFKSCYYSHLNGQYYQKGNHLDKQGVHWNNFPRANYSLKSTTMMFRNRT</sequence>
<keyword evidence="1" id="KW-1015">Disulfide bond</keyword>
<reference evidence="4 6" key="1">
    <citation type="journal article" date="2014" name="BMC Genomics">
        <title>Genome sequence of Anopheles sinensis provides insight into genetics basis of mosquito competence for malaria parasites.</title>
        <authorList>
            <person name="Zhou D."/>
            <person name="Zhang D."/>
            <person name="Ding G."/>
            <person name="Shi L."/>
            <person name="Hou Q."/>
            <person name="Ye Y."/>
            <person name="Xu Y."/>
            <person name="Zhou H."/>
            <person name="Xiong C."/>
            <person name="Li S."/>
            <person name="Yu J."/>
            <person name="Hong S."/>
            <person name="Yu X."/>
            <person name="Zou P."/>
            <person name="Chen C."/>
            <person name="Chang X."/>
            <person name="Wang W."/>
            <person name="Lv Y."/>
            <person name="Sun Y."/>
            <person name="Ma L."/>
            <person name="Shen B."/>
            <person name="Zhu C."/>
        </authorList>
    </citation>
    <scope>NUCLEOTIDE SEQUENCE [LARGE SCALE GENOMIC DNA]</scope>
</reference>
<organism evidence="4">
    <name type="scientific">Anopheles sinensis</name>
    <name type="common">Mosquito</name>
    <dbReference type="NCBI Taxonomy" id="74873"/>
    <lineage>
        <taxon>Eukaryota</taxon>
        <taxon>Metazoa</taxon>
        <taxon>Ecdysozoa</taxon>
        <taxon>Arthropoda</taxon>
        <taxon>Hexapoda</taxon>
        <taxon>Insecta</taxon>
        <taxon>Pterygota</taxon>
        <taxon>Neoptera</taxon>
        <taxon>Endopterygota</taxon>
        <taxon>Diptera</taxon>
        <taxon>Nematocera</taxon>
        <taxon>Culicoidea</taxon>
        <taxon>Culicidae</taxon>
        <taxon>Anophelinae</taxon>
        <taxon>Anopheles</taxon>
    </lineage>
</organism>
<reference evidence="5" key="2">
    <citation type="submission" date="2020-05" db="UniProtKB">
        <authorList>
            <consortium name="EnsemblMetazoa"/>
        </authorList>
    </citation>
    <scope>IDENTIFICATION</scope>
</reference>
<protein>
    <submittedName>
        <fullName evidence="4">AGAP012000-PA-like protein</fullName>
    </submittedName>
    <submittedName>
        <fullName evidence="5">Fibrinogen C-terminal domain-containing protein</fullName>
    </submittedName>
</protein>
<dbReference type="InterPro" id="IPR002181">
    <property type="entry name" value="Fibrinogen_a/b/g_C_dom"/>
</dbReference>
<keyword evidence="2" id="KW-0175">Coiled coil</keyword>
<dbReference type="Gene3D" id="3.90.215.10">
    <property type="entry name" value="Gamma Fibrinogen, chain A, domain 1"/>
    <property type="match status" value="1"/>
</dbReference>
<dbReference type="OMA" id="KSHWENH"/>
<evidence type="ECO:0000313" key="5">
    <source>
        <dbReference type="EnsemblMetazoa" id="ASIC016815-PA"/>
    </source>
</evidence>
<dbReference type="Pfam" id="PF00147">
    <property type="entry name" value="Fibrinogen_C"/>
    <property type="match status" value="1"/>
</dbReference>
<dbReference type="InterPro" id="IPR020837">
    <property type="entry name" value="Fibrinogen_CS"/>
</dbReference>
<dbReference type="STRING" id="74873.A0A084WF08"/>
<evidence type="ECO:0000313" key="4">
    <source>
        <dbReference type="EMBL" id="KFB48802.1"/>
    </source>
</evidence>
<dbReference type="InterPro" id="IPR036056">
    <property type="entry name" value="Fibrinogen-like_C"/>
</dbReference>
<dbReference type="SMART" id="SM00186">
    <property type="entry name" value="FBG"/>
    <property type="match status" value="1"/>
</dbReference>
<evidence type="ECO:0000256" key="1">
    <source>
        <dbReference type="ARBA" id="ARBA00023157"/>
    </source>
</evidence>
<dbReference type="SUPFAM" id="SSF56496">
    <property type="entry name" value="Fibrinogen C-terminal domain-like"/>
    <property type="match status" value="1"/>
</dbReference>
<dbReference type="EMBL" id="KE525341">
    <property type="protein sequence ID" value="KFB48802.1"/>
    <property type="molecule type" value="Genomic_DNA"/>
</dbReference>
<accession>A0A084WF08</accession>
<dbReference type="PANTHER" id="PTHR19143:SF327">
    <property type="entry name" value="FI21813P1-RELATED"/>
    <property type="match status" value="1"/>
</dbReference>
<dbReference type="EnsemblMetazoa" id="ASIC016815-RA">
    <property type="protein sequence ID" value="ASIC016815-PA"/>
    <property type="gene ID" value="ASIC016815"/>
</dbReference>
<evidence type="ECO:0000259" key="3">
    <source>
        <dbReference type="PROSITE" id="PS51406"/>
    </source>
</evidence>
<dbReference type="InterPro" id="IPR014716">
    <property type="entry name" value="Fibrinogen_a/b/g_C_1"/>
</dbReference>
<feature type="domain" description="Fibrinogen C-terminal" evidence="3">
    <location>
        <begin position="25"/>
        <end position="246"/>
    </location>
</feature>
<dbReference type="Proteomes" id="UP000030765">
    <property type="component" value="Unassembled WGS sequence"/>
</dbReference>
<name>A0A084WF08_ANOSI</name>
<evidence type="ECO:0000256" key="2">
    <source>
        <dbReference type="SAM" id="Coils"/>
    </source>
</evidence>
<dbReference type="CDD" id="cd00087">
    <property type="entry name" value="FReD"/>
    <property type="match status" value="1"/>
</dbReference>
<dbReference type="PROSITE" id="PS51406">
    <property type="entry name" value="FIBRINOGEN_C_2"/>
    <property type="match status" value="1"/>
</dbReference>
<dbReference type="PROSITE" id="PS00514">
    <property type="entry name" value="FIBRINOGEN_C_1"/>
    <property type="match status" value="1"/>
</dbReference>
<gene>
    <name evidence="4" type="ORF">ZHAS_00016815</name>
</gene>
<evidence type="ECO:0000313" key="6">
    <source>
        <dbReference type="Proteomes" id="UP000030765"/>
    </source>
</evidence>
<dbReference type="VEuPathDB" id="VectorBase:ASIS011749"/>
<dbReference type="VEuPathDB" id="VectorBase:ASIC016815"/>